<dbReference type="AlphaFoldDB" id="A0A9J7JNJ4"/>
<evidence type="ECO:0000313" key="2">
    <source>
        <dbReference type="RefSeq" id="XP_027269535.1"/>
    </source>
</evidence>
<dbReference type="PANTHER" id="PTHR33769:SF1">
    <property type="entry name" value="TESTIS-EXPRESSED PROTEIN 26"/>
    <property type="match status" value="1"/>
</dbReference>
<dbReference type="InterPro" id="IPR043460">
    <property type="entry name" value="MEDAG/TEX26"/>
</dbReference>
<keyword evidence="1" id="KW-1185">Reference proteome</keyword>
<dbReference type="RefSeq" id="XP_027269535.1">
    <property type="nucleotide sequence ID" value="XM_027413734.2"/>
</dbReference>
<dbReference type="RefSeq" id="XP_027240085.1">
    <property type="nucleotide sequence ID" value="XM_027384284.2"/>
</dbReference>
<proteinExistence type="predicted"/>
<dbReference type="GeneID" id="100760446"/>
<reference evidence="1" key="2">
    <citation type="journal article" date="2020" name="Biotechnol. Bioeng.">
        <title>Chromosome-scale scaffolds for the Chinese hamster reference genome assembly to facilitate the study of the CHO epigenome.</title>
        <authorList>
            <person name="Hilliard W."/>
            <person name="MacDonald M."/>
            <person name="Lee K.H."/>
        </authorList>
    </citation>
    <scope>NUCLEOTIDE SEQUENCE [LARGE SCALE GENOMIC DNA]</scope>
    <source>
        <strain evidence="1">17A/GY</strain>
    </source>
</reference>
<organism evidence="1 2">
    <name type="scientific">Cricetulus griseus</name>
    <name type="common">Chinese hamster</name>
    <name type="synonym">Cricetulus barabensis griseus</name>
    <dbReference type="NCBI Taxonomy" id="10029"/>
    <lineage>
        <taxon>Eukaryota</taxon>
        <taxon>Metazoa</taxon>
        <taxon>Chordata</taxon>
        <taxon>Craniata</taxon>
        <taxon>Vertebrata</taxon>
        <taxon>Euteleostomi</taxon>
        <taxon>Mammalia</taxon>
        <taxon>Eutheria</taxon>
        <taxon>Euarchontoglires</taxon>
        <taxon>Glires</taxon>
        <taxon>Rodentia</taxon>
        <taxon>Myomorpha</taxon>
        <taxon>Muroidea</taxon>
        <taxon>Cricetidae</taxon>
        <taxon>Cricetinae</taxon>
        <taxon>Cricetulus</taxon>
    </lineage>
</organism>
<dbReference type="Proteomes" id="UP001108280">
    <property type="component" value="Chromosome 4"/>
</dbReference>
<dbReference type="GO" id="GO:0005737">
    <property type="term" value="C:cytoplasm"/>
    <property type="evidence" value="ECO:0007669"/>
    <property type="project" value="TreeGrafter"/>
</dbReference>
<evidence type="ECO:0000313" key="1">
    <source>
        <dbReference type="Proteomes" id="UP001108280"/>
    </source>
</evidence>
<dbReference type="PANTHER" id="PTHR33769">
    <property type="entry name" value="TESTIS-EXPRESSED PROTEIN 26 ISOFORM X3"/>
    <property type="match status" value="1"/>
</dbReference>
<sequence length="212" mass="24368">MIKSGTSRGLRTHKAHLAQDSFQWTLPKDKAIKPLPSVTLPTQEEIVRAAIANQFVSQTKRDFVDVAEAKRTMKRIPIAMNWKELLPRPLDTEFRHHYQVPAKIPELQDFSFKYGCYSSLPVASQGLVPSVLHSYIRNQERTKKQTTYASDYGKACLDFLMILDSFTPSQIQRYLQGVSSKDRQILDRFIHSHCDIPEETNGKGKRSHKKRP</sequence>
<dbReference type="CTD" id="122046"/>
<name>A0A9J7JNJ4_CRIGR</name>
<gene>
    <name evidence="2" type="primary">Tex26</name>
</gene>
<protein>
    <submittedName>
        <fullName evidence="2">Testis-expressed protein 26 isoform X5</fullName>
    </submittedName>
</protein>
<reference evidence="2" key="3">
    <citation type="submission" date="2025-08" db="UniProtKB">
        <authorList>
            <consortium name="RefSeq"/>
        </authorList>
    </citation>
    <scope>IDENTIFICATION</scope>
    <source>
        <strain evidence="2">17A/GY</strain>
        <tissue evidence="2">Liver</tissue>
    </source>
</reference>
<accession>A0A9J7JNJ4</accession>
<reference evidence="1" key="1">
    <citation type="journal article" date="2018" name="Biotechnol. Bioeng.">
        <title>A reference genome of the Chinese hamster based on a hybrid assembly strategy.</title>
        <authorList>
            <person name="Rupp O."/>
            <person name="MacDonald M.L."/>
            <person name="Li S."/>
            <person name="Dhiman H."/>
            <person name="Polson S."/>
            <person name="Griep S."/>
            <person name="Heffner K."/>
            <person name="Hernandez I."/>
            <person name="Brinkrolf K."/>
            <person name="Jadhav V."/>
            <person name="Samoudi M."/>
            <person name="Hao H."/>
            <person name="Kingham B."/>
            <person name="Goesmann A."/>
            <person name="Betenbaugh M.J."/>
            <person name="Lewis N.E."/>
            <person name="Borth N."/>
            <person name="Lee K.H."/>
        </authorList>
    </citation>
    <scope>NUCLEOTIDE SEQUENCE [LARGE SCALE GENOMIC DNA]</scope>
    <source>
        <strain evidence="1">17A/GY</strain>
    </source>
</reference>